<dbReference type="HOGENOM" id="CLU_043707_0_0_1"/>
<dbReference type="InterPro" id="IPR052058">
    <property type="entry name" value="Alcohol_O-acetyltransferase"/>
</dbReference>
<dbReference type="Pfam" id="PF07247">
    <property type="entry name" value="AATase"/>
    <property type="match status" value="1"/>
</dbReference>
<keyword evidence="1" id="KW-0808">Transferase</keyword>
<proteinExistence type="predicted"/>
<dbReference type="PANTHER" id="PTHR28037">
    <property type="entry name" value="ALCOHOL O-ACETYLTRANSFERASE 1-RELATED"/>
    <property type="match status" value="1"/>
</dbReference>
<dbReference type="STRING" id="1206466.K0KZ15"/>
<dbReference type="EMBL" id="CAIF01000240">
    <property type="protein sequence ID" value="CCH46328.1"/>
    <property type="molecule type" value="Genomic_DNA"/>
</dbReference>
<dbReference type="AlphaFoldDB" id="K0KZ15"/>
<dbReference type="FunCoup" id="K0KZ15">
    <property type="interactions" value="52"/>
</dbReference>
<reference evidence="1 2" key="1">
    <citation type="journal article" date="2012" name="Eukaryot. Cell">
        <title>Draft genome sequence of Wickerhamomyces ciferrii NRRL Y-1031 F-60-10.</title>
        <authorList>
            <person name="Schneider J."/>
            <person name="Andrea H."/>
            <person name="Blom J."/>
            <person name="Jaenicke S."/>
            <person name="Ruckert C."/>
            <person name="Schorsch C."/>
            <person name="Szczepanowski R."/>
            <person name="Farwick M."/>
            <person name="Goesmann A."/>
            <person name="Puhler A."/>
            <person name="Schaffer S."/>
            <person name="Tauch A."/>
            <person name="Kohler T."/>
            <person name="Brinkrolf K."/>
        </authorList>
    </citation>
    <scope>NUCLEOTIDE SEQUENCE [LARGE SCALE GENOMIC DNA]</scope>
    <source>
        <strain evidence="2">ATCC 14091 / BCRC 22168 / CBS 111 / JCM 3599 / NBRC 0793 / NRRL Y-1031 F-60-10</strain>
    </source>
</reference>
<dbReference type="Proteomes" id="UP000009328">
    <property type="component" value="Unassembled WGS sequence"/>
</dbReference>
<sequence length="488" mass="56204">MSTTITSNIIDQDQLQDQINNGHARRMGDIENYFGLLQRQNLYKTFAVLVKFDQKINYNDILLKSLRDLFLKYPILACSILDTDYSDLSKPNPIHDYIYTLPKIQLNDILYELPQHIKDSKDDHEILLSKINDIVLPYAKGNTLWKLAILDDYTMVYLSNHCLSDGITAKNVIQDLSNLFEKHLKEPIVSTSLDLKKSIINYALDKNQINKLPVPLDSLVSYKPPISYFLEFGLNLMVFKFLSFKKNLVQRNDKHLYKILNIPANHVSNIKNQLLNHHQSTGDEKITITPFIETSWLNAQYKAGLFKDTWFGLSDVSIPCDARKYLPSGIDNDEFKFGSNTSGSHKYFHPVTKFNLENLKYHNKYSKYLSQTKRYLYNMGIMTLDQIQQSKNLDQLIIDSYIGQPRGNTLISNIGIIHDSQNGEFKVENCYFAQNAGSIVFNFNLCVSSCKNGGINILITMEENATSKEMFEEIVEKFHENLLNSDKL</sequence>
<keyword evidence="1" id="KW-0012">Acyltransferase</keyword>
<dbReference type="InterPro" id="IPR010828">
    <property type="entry name" value="Atf2/Sli1-like"/>
</dbReference>
<evidence type="ECO:0000313" key="2">
    <source>
        <dbReference type="Proteomes" id="UP000009328"/>
    </source>
</evidence>
<keyword evidence="2" id="KW-1185">Reference proteome</keyword>
<evidence type="ECO:0000313" key="1">
    <source>
        <dbReference type="EMBL" id="CCH46328.1"/>
    </source>
</evidence>
<dbReference type="eggNOG" id="ENOG502QTAU">
    <property type="taxonomic scope" value="Eukaryota"/>
</dbReference>
<gene>
    <name evidence="1" type="ORF">BN7_5921</name>
</gene>
<organism evidence="1 2">
    <name type="scientific">Wickerhamomyces ciferrii (strain ATCC 14091 / BCRC 22168 / CBS 111 / JCM 3599 / NBRC 0793 / NRRL Y-1031 F-60-10)</name>
    <name type="common">Yeast</name>
    <name type="synonym">Pichia ciferrii</name>
    <dbReference type="NCBI Taxonomy" id="1206466"/>
    <lineage>
        <taxon>Eukaryota</taxon>
        <taxon>Fungi</taxon>
        <taxon>Dikarya</taxon>
        <taxon>Ascomycota</taxon>
        <taxon>Saccharomycotina</taxon>
        <taxon>Saccharomycetes</taxon>
        <taxon>Phaffomycetales</taxon>
        <taxon>Wickerhamomycetaceae</taxon>
        <taxon>Wickerhamomyces</taxon>
    </lineage>
</organism>
<dbReference type="GO" id="GO:0008080">
    <property type="term" value="F:N-acetyltransferase activity"/>
    <property type="evidence" value="ECO:0007669"/>
    <property type="project" value="TreeGrafter"/>
</dbReference>
<dbReference type="InParanoid" id="K0KZ15"/>
<name>K0KZ15_WICCF</name>
<dbReference type="EC" id="2.3.1.84" evidence="1"/>
<comment type="caution">
    <text evidence="1">The sequence shown here is derived from an EMBL/GenBank/DDBJ whole genome shotgun (WGS) entry which is preliminary data.</text>
</comment>
<dbReference type="GO" id="GO:0004026">
    <property type="term" value="F:alcohol O-acetyltransferase activity"/>
    <property type="evidence" value="ECO:0007669"/>
    <property type="project" value="UniProtKB-EC"/>
</dbReference>
<accession>K0KZ15</accession>
<protein>
    <submittedName>
        <fullName evidence="1">Alcohol O-acetyltransferase 1</fullName>
        <ecNumber evidence="1">2.3.1.84</ecNumber>
    </submittedName>
</protein>
<dbReference type="PANTHER" id="PTHR28037:SF1">
    <property type="entry name" value="ALCOHOL O-ACETYLTRANSFERASE 1-RELATED"/>
    <property type="match status" value="1"/>
</dbReference>